<protein>
    <recommendedName>
        <fullName evidence="3">Phospholipase</fullName>
    </recommendedName>
</protein>
<accession>A0A511AIB2</accession>
<dbReference type="InterPro" id="IPR006311">
    <property type="entry name" value="TAT_signal"/>
</dbReference>
<keyword evidence="2" id="KW-1185">Reference proteome</keyword>
<proteinExistence type="predicted"/>
<dbReference type="OrthoDB" id="9766277at2"/>
<evidence type="ECO:0000313" key="1">
    <source>
        <dbReference type="EMBL" id="GEK87776.1"/>
    </source>
</evidence>
<dbReference type="PROSITE" id="PS51318">
    <property type="entry name" value="TAT"/>
    <property type="match status" value="1"/>
</dbReference>
<sequence length="270" mass="27962">MPETQTVAPARRRVIALTLVAGAALGLLTTAGLTTAAPAAADISGRAAVIDRGELRTEMADATAALEAARTALTNAATTVTEAEASGLDLGEEGTAIDSTALLGAIDALADDEVTSLVRPDLTADAVSQTETITEQTASLRERLDAAVEKKKAEEAAAARIAAIAAANTPNGARDVAASIAAEKYGWGADQFSCLNSLWQKESGWNYQAYNQNGGATGIPQALPGNKMATFGSDWATNASTQIRWGLDYISRAYGTPCSAWGHSQSVNWY</sequence>
<name>A0A511AIB2_9MICO</name>
<dbReference type="RefSeq" id="WP_147040712.1">
    <property type="nucleotide sequence ID" value="NZ_BJUW01000019.1"/>
</dbReference>
<evidence type="ECO:0008006" key="3">
    <source>
        <dbReference type="Google" id="ProtNLM"/>
    </source>
</evidence>
<dbReference type="AlphaFoldDB" id="A0A511AIB2"/>
<dbReference type="InterPro" id="IPR023346">
    <property type="entry name" value="Lysozyme-like_dom_sf"/>
</dbReference>
<comment type="caution">
    <text evidence="1">The sequence shown here is derived from an EMBL/GenBank/DDBJ whole genome shotgun (WGS) entry which is preliminary data.</text>
</comment>
<gene>
    <name evidence="1" type="ORF">MAE01_29520</name>
</gene>
<dbReference type="SUPFAM" id="SSF53955">
    <property type="entry name" value="Lysozyme-like"/>
    <property type="match status" value="1"/>
</dbReference>
<dbReference type="Proteomes" id="UP000321225">
    <property type="component" value="Unassembled WGS sequence"/>
</dbReference>
<evidence type="ECO:0000313" key="2">
    <source>
        <dbReference type="Proteomes" id="UP000321225"/>
    </source>
</evidence>
<organism evidence="1 2">
    <name type="scientific">Microbacterium aerolatum</name>
    <dbReference type="NCBI Taxonomy" id="153731"/>
    <lineage>
        <taxon>Bacteria</taxon>
        <taxon>Bacillati</taxon>
        <taxon>Actinomycetota</taxon>
        <taxon>Actinomycetes</taxon>
        <taxon>Micrococcales</taxon>
        <taxon>Microbacteriaceae</taxon>
        <taxon>Microbacterium</taxon>
    </lineage>
</organism>
<reference evidence="1 2" key="1">
    <citation type="submission" date="2019-07" db="EMBL/GenBank/DDBJ databases">
        <title>Whole genome shotgun sequence of Microbacterium aerolatum NBRC 103071.</title>
        <authorList>
            <person name="Hosoyama A."/>
            <person name="Uohara A."/>
            <person name="Ohji S."/>
            <person name="Ichikawa N."/>
        </authorList>
    </citation>
    <scope>NUCLEOTIDE SEQUENCE [LARGE SCALE GENOMIC DNA]</scope>
    <source>
        <strain evidence="1 2">NBRC 103071</strain>
    </source>
</reference>
<dbReference type="EMBL" id="BJUW01000019">
    <property type="protein sequence ID" value="GEK87776.1"/>
    <property type="molecule type" value="Genomic_DNA"/>
</dbReference>